<dbReference type="InterPro" id="IPR041414">
    <property type="entry name" value="Raco-like_middle"/>
</dbReference>
<dbReference type="PANTHER" id="PTHR42895:SF2">
    <property type="entry name" value="IRON-SULFUR CLUSTER PROTEIN"/>
    <property type="match status" value="1"/>
</dbReference>
<dbReference type="InterPro" id="IPR052911">
    <property type="entry name" value="Corrinoid_activation_enz"/>
</dbReference>
<dbReference type="PANTHER" id="PTHR42895">
    <property type="entry name" value="IRON-SULFUR CLUSTER-BINDING PROTEIN-RELATED"/>
    <property type="match status" value="1"/>
</dbReference>
<dbReference type="AlphaFoldDB" id="A0A0M2V1P6"/>
<feature type="domain" description="RACo-like middle region" evidence="3">
    <location>
        <begin position="107"/>
        <end position="266"/>
    </location>
</feature>
<gene>
    <name evidence="4" type="ORF">BROFUL_00645</name>
</gene>
<dbReference type="Pfam" id="PF14574">
    <property type="entry name" value="RACo_C_ter"/>
    <property type="match status" value="1"/>
</dbReference>
<dbReference type="Proteomes" id="UP000034954">
    <property type="component" value="Unassembled WGS sequence"/>
</dbReference>
<dbReference type="Gene3D" id="3.30.420.480">
    <property type="entry name" value="Domain of unknown function (DUF4445)"/>
    <property type="match status" value="1"/>
</dbReference>
<dbReference type="InterPro" id="IPR042259">
    <property type="entry name" value="Raco-like_middle_sf"/>
</dbReference>
<comment type="caution">
    <text evidence="4">The sequence shown here is derived from an EMBL/GenBank/DDBJ whole genome shotgun (WGS) entry which is preliminary data.</text>
</comment>
<name>A0A0M2V1P6_9BACT</name>
<feature type="region of interest" description="Disordered" evidence="1">
    <location>
        <begin position="362"/>
        <end position="389"/>
    </location>
</feature>
<protein>
    <submittedName>
        <fullName evidence="4">Ferredoxin</fullName>
    </submittedName>
</protein>
<sequence>MDIEAPCGGSGKCGRDLVQIRKEGLLETVLACKTRVETDLEVICRQDEKTSSKIVEGFYPEGNRTYPIDPSIRKELLHDEHGLYFTGVYDAGILLLQENGDTKDHVYGIALDMGTTTLVASLVDLTSGAILGSSSALNPLVYYGHDVMSRIKYAAAQKDGLHSMHRELTSAVNFLIQALSSERPVRPEHIYQIIGAGNTTMQHIFLNKEIQGIGEYPYQAETLDIGATTARELFLHANANAPVTTFPCISAYVGGDIVAGLLAIDIPSLEAPAIFLDIGTNGEIALILHDTIVASSTAAGPCFEGMSISSGMRAGKGAIEHVSFNEELSLDVIGGGQPRGICGSGLLDLVSELVRTGLVNNRGRLESPDNENTRMQQGRNHIPMRTGSEGGCENLHLKKNLCEQDRKRFFRLTDTVSVSQEDIRQVQLAKAAIRAGVEILLARGNVKAEELKTIIIAGGFGYHLNKKSLFGIGLLPEATQARLSFAGNSSLGGAVRALLDKNLMHQAVHIARTAHVVELSQIPEFESVFIREMHF</sequence>
<dbReference type="InterPro" id="IPR027980">
    <property type="entry name" value="RACo_C"/>
</dbReference>
<feature type="domain" description="RACo C-terminal" evidence="2">
    <location>
        <begin position="273"/>
        <end position="534"/>
    </location>
</feature>
<evidence type="ECO:0000313" key="5">
    <source>
        <dbReference type="Proteomes" id="UP000034954"/>
    </source>
</evidence>
<proteinExistence type="predicted"/>
<dbReference type="Pfam" id="PF17651">
    <property type="entry name" value="Raco_middle"/>
    <property type="match status" value="1"/>
</dbReference>
<reference evidence="4 5" key="1">
    <citation type="journal article" date="2013" name="BMC Microbiol.">
        <title>Identification of the type II cytochrome c maturation pathway in anammox bacteria by comparative genomics.</title>
        <authorList>
            <person name="Ferousi C."/>
            <person name="Speth D.R."/>
            <person name="Reimann J."/>
            <person name="Op den Camp H.J."/>
            <person name="Allen J.W."/>
            <person name="Keltjens J.T."/>
            <person name="Jetten M.S."/>
        </authorList>
    </citation>
    <scope>NUCLEOTIDE SEQUENCE [LARGE SCALE GENOMIC DNA]</scope>
    <source>
        <strain evidence="4">RU1</strain>
    </source>
</reference>
<accession>A0A0M2V1P6</accession>
<evidence type="ECO:0000313" key="4">
    <source>
        <dbReference type="EMBL" id="KKO20609.1"/>
    </source>
</evidence>
<organism evidence="4 5">
    <name type="scientific">Candidatus Brocadia fulgida</name>
    <dbReference type="NCBI Taxonomy" id="380242"/>
    <lineage>
        <taxon>Bacteria</taxon>
        <taxon>Pseudomonadati</taxon>
        <taxon>Planctomycetota</taxon>
        <taxon>Candidatus Brocadiia</taxon>
        <taxon>Candidatus Brocadiales</taxon>
        <taxon>Candidatus Brocadiaceae</taxon>
        <taxon>Candidatus Brocadia</taxon>
    </lineage>
</organism>
<evidence type="ECO:0000259" key="3">
    <source>
        <dbReference type="Pfam" id="PF17651"/>
    </source>
</evidence>
<dbReference type="EMBL" id="LAQJ01000087">
    <property type="protein sequence ID" value="KKO20609.1"/>
    <property type="molecule type" value="Genomic_DNA"/>
</dbReference>
<evidence type="ECO:0000259" key="2">
    <source>
        <dbReference type="Pfam" id="PF14574"/>
    </source>
</evidence>
<evidence type="ECO:0000256" key="1">
    <source>
        <dbReference type="SAM" id="MobiDB-lite"/>
    </source>
</evidence>
<keyword evidence="5" id="KW-1185">Reference proteome</keyword>